<reference evidence="2" key="1">
    <citation type="journal article" date="2023" name="G3 (Bethesda)">
        <title>A reference genome for the long-term kleptoplast-retaining sea slug Elysia crispata morphotype clarki.</title>
        <authorList>
            <person name="Eastman K.E."/>
            <person name="Pendleton A.L."/>
            <person name="Shaikh M.A."/>
            <person name="Suttiyut T."/>
            <person name="Ogas R."/>
            <person name="Tomko P."/>
            <person name="Gavelis G."/>
            <person name="Widhalm J.R."/>
            <person name="Wisecaver J.H."/>
        </authorList>
    </citation>
    <scope>NUCLEOTIDE SEQUENCE</scope>
    <source>
        <strain evidence="2">ECLA1</strain>
    </source>
</reference>
<sequence>MDCFFSRWAANLDQLLLGVNNGGLLTLPDSPESDQKTRRLLVRPVNQALALLFPISALFSQSRDLKSKNKKTNLRDSQNQRAQQVRCVVLYIKSSWAWHSYHSRYINVWKEIAKARPNSKKSPHQH</sequence>
<feature type="region of interest" description="Disordered" evidence="1">
    <location>
        <begin position="63"/>
        <end position="82"/>
    </location>
</feature>
<gene>
    <name evidence="2" type="ORF">RRG08_065915</name>
</gene>
<dbReference type="AlphaFoldDB" id="A0AAE0YVN1"/>
<keyword evidence="3" id="KW-1185">Reference proteome</keyword>
<evidence type="ECO:0000313" key="2">
    <source>
        <dbReference type="EMBL" id="KAK3757092.1"/>
    </source>
</evidence>
<proteinExistence type="predicted"/>
<protein>
    <submittedName>
        <fullName evidence="2">Uncharacterized protein</fullName>
    </submittedName>
</protein>
<dbReference type="EMBL" id="JAWDGP010005411">
    <property type="protein sequence ID" value="KAK3757092.1"/>
    <property type="molecule type" value="Genomic_DNA"/>
</dbReference>
<comment type="caution">
    <text evidence="2">The sequence shown here is derived from an EMBL/GenBank/DDBJ whole genome shotgun (WGS) entry which is preliminary data.</text>
</comment>
<organism evidence="2 3">
    <name type="scientific">Elysia crispata</name>
    <name type="common">lettuce slug</name>
    <dbReference type="NCBI Taxonomy" id="231223"/>
    <lineage>
        <taxon>Eukaryota</taxon>
        <taxon>Metazoa</taxon>
        <taxon>Spiralia</taxon>
        <taxon>Lophotrochozoa</taxon>
        <taxon>Mollusca</taxon>
        <taxon>Gastropoda</taxon>
        <taxon>Heterobranchia</taxon>
        <taxon>Euthyneura</taxon>
        <taxon>Panpulmonata</taxon>
        <taxon>Sacoglossa</taxon>
        <taxon>Placobranchoidea</taxon>
        <taxon>Plakobranchidae</taxon>
        <taxon>Elysia</taxon>
    </lineage>
</organism>
<evidence type="ECO:0000313" key="3">
    <source>
        <dbReference type="Proteomes" id="UP001283361"/>
    </source>
</evidence>
<evidence type="ECO:0000256" key="1">
    <source>
        <dbReference type="SAM" id="MobiDB-lite"/>
    </source>
</evidence>
<dbReference type="Proteomes" id="UP001283361">
    <property type="component" value="Unassembled WGS sequence"/>
</dbReference>
<name>A0AAE0YVN1_9GAST</name>
<accession>A0AAE0YVN1</accession>